<dbReference type="GO" id="GO:0008483">
    <property type="term" value="F:transaminase activity"/>
    <property type="evidence" value="ECO:0007669"/>
    <property type="project" value="UniProtKB-KW"/>
</dbReference>
<dbReference type="Gene3D" id="3.40.640.10">
    <property type="entry name" value="Type I PLP-dependent aspartate aminotransferase-like (Major domain)"/>
    <property type="match status" value="1"/>
</dbReference>
<keyword evidence="3" id="KW-0808">Transferase</keyword>
<dbReference type="PANTHER" id="PTHR43586">
    <property type="entry name" value="CYSTEINE DESULFURASE"/>
    <property type="match status" value="1"/>
</dbReference>
<name>A0ABX0QFT0_9BACT</name>
<dbReference type="PANTHER" id="PTHR43586:SF15">
    <property type="entry name" value="BLR3095 PROTEIN"/>
    <property type="match status" value="1"/>
</dbReference>
<dbReference type="Gene3D" id="3.90.1150.10">
    <property type="entry name" value="Aspartate Aminotransferase, domain 1"/>
    <property type="match status" value="1"/>
</dbReference>
<comment type="caution">
    <text evidence="3">The sequence shown here is derived from an EMBL/GenBank/DDBJ whole genome shotgun (WGS) entry which is preliminary data.</text>
</comment>
<dbReference type="SUPFAM" id="SSF53383">
    <property type="entry name" value="PLP-dependent transferases"/>
    <property type="match status" value="1"/>
</dbReference>
<keyword evidence="3" id="KW-0032">Aminotransferase</keyword>
<proteinExistence type="predicted"/>
<protein>
    <submittedName>
        <fullName evidence="3">Aminotransferase class V-fold PLP-dependent enzyme</fullName>
    </submittedName>
</protein>
<evidence type="ECO:0000259" key="2">
    <source>
        <dbReference type="Pfam" id="PF00266"/>
    </source>
</evidence>
<evidence type="ECO:0000313" key="4">
    <source>
        <dbReference type="Proteomes" id="UP000606008"/>
    </source>
</evidence>
<organism evidence="3 4">
    <name type="scientific">Fibrivirga algicola</name>
    <dbReference type="NCBI Taxonomy" id="2950420"/>
    <lineage>
        <taxon>Bacteria</taxon>
        <taxon>Pseudomonadati</taxon>
        <taxon>Bacteroidota</taxon>
        <taxon>Cytophagia</taxon>
        <taxon>Cytophagales</taxon>
        <taxon>Spirosomataceae</taxon>
        <taxon>Fibrivirga</taxon>
    </lineage>
</organism>
<dbReference type="EMBL" id="WAEL01000004">
    <property type="protein sequence ID" value="NID11291.1"/>
    <property type="molecule type" value="Genomic_DNA"/>
</dbReference>
<dbReference type="InterPro" id="IPR015422">
    <property type="entry name" value="PyrdxlP-dep_Trfase_small"/>
</dbReference>
<evidence type="ECO:0000256" key="1">
    <source>
        <dbReference type="ARBA" id="ARBA00022898"/>
    </source>
</evidence>
<dbReference type="Proteomes" id="UP000606008">
    <property type="component" value="Unassembled WGS sequence"/>
</dbReference>
<gene>
    <name evidence="3" type="ORF">F7231_14035</name>
</gene>
<dbReference type="Pfam" id="PF00266">
    <property type="entry name" value="Aminotran_5"/>
    <property type="match status" value="1"/>
</dbReference>
<feature type="domain" description="Aminotransferase class V" evidence="2">
    <location>
        <begin position="65"/>
        <end position="385"/>
    </location>
</feature>
<evidence type="ECO:0000313" key="3">
    <source>
        <dbReference type="EMBL" id="NID11291.1"/>
    </source>
</evidence>
<dbReference type="RefSeq" id="WP_166692322.1">
    <property type="nucleotide sequence ID" value="NZ_WAEL01000004.1"/>
</dbReference>
<dbReference type="InterPro" id="IPR000192">
    <property type="entry name" value="Aminotrans_V_dom"/>
</dbReference>
<accession>A0ABX0QFT0</accession>
<dbReference type="InterPro" id="IPR015421">
    <property type="entry name" value="PyrdxlP-dep_Trfase_major"/>
</dbReference>
<keyword evidence="4" id="KW-1185">Reference proteome</keyword>
<sequence length="391" mass="43579">MIQQQPDLLCQRSQYTYPADAHYLNCATRAPLSQTVTQAGLEAIQQQTNPMGLTPDDFFSGGVVVRQLFAQLINQPDPDRVAIVPSISYGMAVVARNLPNKPGLKAGQRIVLTGGEFPSDVYAWDRVRVSQQLVIHTVEMPGEPPAADAWNEAILTAITPDTALVVVPMIHWMYGTRFNLEAIGKRCREVGAWLAVDGTQSVGAMPFDWQRVQPDALVCASYKWLMGPYSMGLACYGPAFDEGIPLEEAWMNRLNSNQFHRLAEYQPVYRPGAYRYNMGEHTNFSQMPMMEAALRQVLDYQPERIQQYCRNLMADALPELEALGYRIEPESGRGHHLLGVWVPAQTDPMALSRALLTKNVSVSARAQAIRISPNVYNSEADVQALLEAVRK</sequence>
<dbReference type="InterPro" id="IPR015424">
    <property type="entry name" value="PyrdxlP-dep_Trfase"/>
</dbReference>
<reference evidence="4" key="2">
    <citation type="submission" date="2023-07" db="EMBL/GenBank/DDBJ databases">
        <authorList>
            <person name="Jung D.-H."/>
        </authorList>
    </citation>
    <scope>NUCLEOTIDE SEQUENCE [LARGE SCALE GENOMIC DNA]</scope>
    <source>
        <strain evidence="4">JA-25</strain>
    </source>
</reference>
<keyword evidence="1" id="KW-0663">Pyridoxal phosphate</keyword>
<reference evidence="4" key="1">
    <citation type="submission" date="2019-09" db="EMBL/GenBank/DDBJ databases">
        <authorList>
            <person name="Jung D.-H."/>
        </authorList>
    </citation>
    <scope>NUCLEOTIDE SEQUENCE [LARGE SCALE GENOMIC DNA]</scope>
    <source>
        <strain evidence="4">JA-25</strain>
    </source>
</reference>